<dbReference type="AlphaFoldDB" id="A0A815GSW1"/>
<gene>
    <name evidence="1" type="ORF">RFH988_LOCUS31884</name>
</gene>
<evidence type="ECO:0000313" key="1">
    <source>
        <dbReference type="EMBL" id="CAF1342968.1"/>
    </source>
</evidence>
<dbReference type="Proteomes" id="UP000663882">
    <property type="component" value="Unassembled WGS sequence"/>
</dbReference>
<accession>A0A815GSW1</accession>
<dbReference type="EMBL" id="CAJNOO010003547">
    <property type="protein sequence ID" value="CAF1342968.1"/>
    <property type="molecule type" value="Genomic_DNA"/>
</dbReference>
<organism evidence="1 2">
    <name type="scientific">Rotaria sordida</name>
    <dbReference type="NCBI Taxonomy" id="392033"/>
    <lineage>
        <taxon>Eukaryota</taxon>
        <taxon>Metazoa</taxon>
        <taxon>Spiralia</taxon>
        <taxon>Gnathifera</taxon>
        <taxon>Rotifera</taxon>
        <taxon>Eurotatoria</taxon>
        <taxon>Bdelloidea</taxon>
        <taxon>Philodinida</taxon>
        <taxon>Philodinidae</taxon>
        <taxon>Rotaria</taxon>
    </lineage>
</organism>
<dbReference type="OrthoDB" id="10050203at2759"/>
<evidence type="ECO:0000313" key="2">
    <source>
        <dbReference type="Proteomes" id="UP000663882"/>
    </source>
</evidence>
<comment type="caution">
    <text evidence="1">The sequence shown here is derived from an EMBL/GenBank/DDBJ whole genome shotgun (WGS) entry which is preliminary data.</text>
</comment>
<reference evidence="1" key="1">
    <citation type="submission" date="2021-02" db="EMBL/GenBank/DDBJ databases">
        <authorList>
            <person name="Nowell W R."/>
        </authorList>
    </citation>
    <scope>NUCLEOTIDE SEQUENCE</scope>
</reference>
<sequence>MLLHLIINFNLNFIYCEQLINIVAIQLSVKRARSTIATGSVETDTDDELETGTTGAVLTTTVKNYVREPVERIEKYILEYIHFCTQHVKKMAQTRIQLAKAQMAEFKALEDFEQVATPAQWNIHFILKPKVKIWSTKNKNYQLLSKRVQLDMPPKIIDKVDFSFKIDESIISQYKAQAMYNQMRQITKDFRTQAMTLYIQSAARENEILSNETNGIVERFPQDNDDGFDAEPGYAAFKQYHELREKRMKLEIEQSLYFLFKQRVDCETNNPEEEIIAPTLIPNIQLTEEEHQLLKLGPKFIFNDPKTAARRRITELATLKRKIEKCFLRKKVSPGRPLQGFIAELDVLLQTLHNVPTIDKIINTDKLIGTNIIELINSQASQSQITDVAKTKKKKNYGRLVKRLKHKFKLANVVLQKSDKSKVFHLGKIEDYRKKSEQYMDKTQAYQCLGKEDPLPDLIQRTNKYLLDLRLAKWITQKQYELLSIKPNEVELAHLYYLPKAHKPGTPLRPIISGLKHPTIKISKFLDDLLRPLFDKMAQDTTIISGFELIKKLNEWSRLNMNENTIFCTIDVKYQMEESYELRIRAESQLIHGEE</sequence>
<name>A0A815GSW1_9BILA</name>
<proteinExistence type="predicted"/>
<protein>
    <submittedName>
        <fullName evidence="1">Uncharacterized protein</fullName>
    </submittedName>
</protein>